<proteinExistence type="predicted"/>
<comment type="caution">
    <text evidence="1">The sequence shown here is derived from an EMBL/GenBank/DDBJ whole genome shotgun (WGS) entry which is preliminary data.</text>
</comment>
<evidence type="ECO:0000313" key="1">
    <source>
        <dbReference type="EMBL" id="KAK7402698.1"/>
    </source>
</evidence>
<reference evidence="1 2" key="1">
    <citation type="journal article" date="2025" name="Microbiol. Resour. Announc.">
        <title>Draft genome sequences for Neonectria magnoliae and Neonectria punicea, canker pathogens of Liriodendron tulipifera and Acer saccharum in West Virginia.</title>
        <authorList>
            <person name="Petronek H.M."/>
            <person name="Kasson M.T."/>
            <person name="Metheny A.M."/>
            <person name="Stauder C.M."/>
            <person name="Lovett B."/>
            <person name="Lynch S.C."/>
            <person name="Garnas J.R."/>
            <person name="Kasson L.R."/>
            <person name="Stajich J.E."/>
        </authorList>
    </citation>
    <scope>NUCLEOTIDE SEQUENCE [LARGE SCALE GENOMIC DNA]</scope>
    <source>
        <strain evidence="1 2">NRRL 64653</strain>
    </source>
</reference>
<dbReference type="Proteomes" id="UP001498476">
    <property type="component" value="Unassembled WGS sequence"/>
</dbReference>
<dbReference type="EMBL" id="JAZAVJ010000288">
    <property type="protein sequence ID" value="KAK7402698.1"/>
    <property type="molecule type" value="Genomic_DNA"/>
</dbReference>
<dbReference type="SUPFAM" id="SSF52949">
    <property type="entry name" value="Macro domain-like"/>
    <property type="match status" value="1"/>
</dbReference>
<organism evidence="1 2">
    <name type="scientific">Neonectria punicea</name>
    <dbReference type="NCBI Taxonomy" id="979145"/>
    <lineage>
        <taxon>Eukaryota</taxon>
        <taxon>Fungi</taxon>
        <taxon>Dikarya</taxon>
        <taxon>Ascomycota</taxon>
        <taxon>Pezizomycotina</taxon>
        <taxon>Sordariomycetes</taxon>
        <taxon>Hypocreomycetidae</taxon>
        <taxon>Hypocreales</taxon>
        <taxon>Nectriaceae</taxon>
        <taxon>Neonectria</taxon>
    </lineage>
</organism>
<name>A0ABR1GLN1_9HYPO</name>
<protein>
    <recommendedName>
        <fullName evidence="3">Macro domain-like protein</fullName>
    </recommendedName>
</protein>
<dbReference type="InterPro" id="IPR043472">
    <property type="entry name" value="Macro_dom-like"/>
</dbReference>
<accession>A0ABR1GLN1</accession>
<evidence type="ECO:0008006" key="3">
    <source>
        <dbReference type="Google" id="ProtNLM"/>
    </source>
</evidence>
<keyword evidence="2" id="KW-1185">Reference proteome</keyword>
<evidence type="ECO:0000313" key="2">
    <source>
        <dbReference type="Proteomes" id="UP001498476"/>
    </source>
</evidence>
<sequence>MLTPTRLPHIHLLCIEDQHSAAFDKAFAAHNLGSSVSVTIHDCALSMLPSSAQFDVIVSPANSYGRLDGGFDDAISRALSPRDDYLALTRVAQEALYDEWRGFAPPGTCTIVRIPEAFQERSRNVWGTKYLALCPTMRVPMNVRWDREIVYDTMWSLLCAVDKHNRGSPDDKISAVLITPMATGTGQVSADRWANQTVLALKHFLAALEDPETWSALGWPEIYDSTNEVSKTWNLE</sequence>
<dbReference type="Gene3D" id="3.40.220.10">
    <property type="entry name" value="Leucine Aminopeptidase, subunit E, domain 1"/>
    <property type="match status" value="1"/>
</dbReference>
<gene>
    <name evidence="1" type="ORF">QQX98_011562</name>
</gene>